<dbReference type="SUPFAM" id="SSF111384">
    <property type="entry name" value="OmpH-like"/>
    <property type="match status" value="1"/>
</dbReference>
<proteinExistence type="predicted"/>
<gene>
    <name evidence="1" type="ORF">ENP34_03445</name>
</gene>
<dbReference type="InterPro" id="IPR024930">
    <property type="entry name" value="Skp_dom_sf"/>
</dbReference>
<name>A0A831TE65_9BACT</name>
<protein>
    <submittedName>
        <fullName evidence="1">OmpH family outer membrane protein</fullName>
    </submittedName>
</protein>
<organism evidence="1">
    <name type="scientific">Thermorudis peleae</name>
    <dbReference type="NCBI Taxonomy" id="1382356"/>
    <lineage>
        <taxon>Bacteria</taxon>
        <taxon>Pseudomonadati</taxon>
        <taxon>Thermomicrobiota</taxon>
        <taxon>Thermomicrobia</taxon>
        <taxon>Thermomicrobia incertae sedis</taxon>
        <taxon>Thermorudis</taxon>
    </lineage>
</organism>
<reference evidence="1" key="1">
    <citation type="journal article" date="2020" name="mSystems">
        <title>Genome- and Community-Level Interaction Insights into Carbon Utilization and Element Cycling Functions of Hydrothermarchaeota in Hydrothermal Sediment.</title>
        <authorList>
            <person name="Zhou Z."/>
            <person name="Liu Y."/>
            <person name="Xu W."/>
            <person name="Pan J."/>
            <person name="Luo Z.H."/>
            <person name="Li M."/>
        </authorList>
    </citation>
    <scope>NUCLEOTIDE SEQUENCE [LARGE SCALE GENOMIC DNA]</scope>
    <source>
        <strain evidence="1">SpSt-210</strain>
    </source>
</reference>
<accession>A0A831TE65</accession>
<dbReference type="InterPro" id="IPR005632">
    <property type="entry name" value="Chaperone_Skp"/>
</dbReference>
<dbReference type="EMBL" id="DSIY01000075">
    <property type="protein sequence ID" value="HEG90484.1"/>
    <property type="molecule type" value="Genomic_DNA"/>
</dbReference>
<dbReference type="AlphaFoldDB" id="A0A831TE65"/>
<sequence length="107" mass="12245">MQRALDAHPRKAASERALQEFFQAKQREFAQRARGLTPEQRQQLDRQLQQQVIQKRQELLGGLDRDLRAAVEEVARAEHVSSVLERSVVLFGGVDLTDQVIKRLTGK</sequence>
<dbReference type="GO" id="GO:0051082">
    <property type="term" value="F:unfolded protein binding"/>
    <property type="evidence" value="ECO:0007669"/>
    <property type="project" value="InterPro"/>
</dbReference>
<evidence type="ECO:0000313" key="1">
    <source>
        <dbReference type="EMBL" id="HEG90484.1"/>
    </source>
</evidence>
<dbReference type="Pfam" id="PF03938">
    <property type="entry name" value="OmpH"/>
    <property type="match status" value="1"/>
</dbReference>
<comment type="caution">
    <text evidence="1">The sequence shown here is derived from an EMBL/GenBank/DDBJ whole genome shotgun (WGS) entry which is preliminary data.</text>
</comment>
<dbReference type="Gene3D" id="3.30.910.20">
    <property type="entry name" value="Skp domain"/>
    <property type="match status" value="1"/>
</dbReference>